<name>A0A150KV06_9BACL</name>
<dbReference type="Proteomes" id="UP000075455">
    <property type="component" value="Unassembled WGS sequence"/>
</dbReference>
<dbReference type="PANTHER" id="PTHR43353:SF5">
    <property type="entry name" value="SUCCINATE-SEMIALDEHYDE DEHYDROGENASE, MITOCHONDRIAL"/>
    <property type="match status" value="1"/>
</dbReference>
<evidence type="ECO:0000313" key="7">
    <source>
        <dbReference type="Proteomes" id="UP000075455"/>
    </source>
</evidence>
<dbReference type="GeneID" id="301192475"/>
<dbReference type="PROSITE" id="PS00070">
    <property type="entry name" value="ALDEHYDE_DEHYDR_CYS"/>
    <property type="match status" value="1"/>
</dbReference>
<dbReference type="Pfam" id="PF00171">
    <property type="entry name" value="Aldedh"/>
    <property type="match status" value="1"/>
</dbReference>
<dbReference type="eggNOG" id="COG1012">
    <property type="taxonomic scope" value="Bacteria"/>
</dbReference>
<evidence type="ECO:0000259" key="5">
    <source>
        <dbReference type="Pfam" id="PF00171"/>
    </source>
</evidence>
<dbReference type="STRING" id="81408.B4119_0397"/>
<accession>A0A150KV06</accession>
<dbReference type="EMBL" id="LQYS01000142">
    <property type="protein sequence ID" value="KYD03546.1"/>
    <property type="molecule type" value="Genomic_DNA"/>
</dbReference>
<proteinExistence type="inferred from homology"/>
<dbReference type="PATRIC" id="fig|81408.3.peg.2498"/>
<dbReference type="GO" id="GO:0006081">
    <property type="term" value="P:aldehyde metabolic process"/>
    <property type="evidence" value="ECO:0007669"/>
    <property type="project" value="InterPro"/>
</dbReference>
<dbReference type="PIRSF" id="PIRSF036492">
    <property type="entry name" value="ALDH"/>
    <property type="match status" value="1"/>
</dbReference>
<reference evidence="6 7" key="1">
    <citation type="submission" date="2016-01" db="EMBL/GenBank/DDBJ databases">
        <title>Draft Genome Sequences of Seven Thermophilic Sporeformers Isolated from Foods.</title>
        <authorList>
            <person name="Berendsen E.M."/>
            <person name="Wells-Bennik M.H."/>
            <person name="Krawcyk A.O."/>
            <person name="De Jong A."/>
            <person name="Holsappel S."/>
            <person name="Eijlander R.T."/>
            <person name="Kuipers O.P."/>
        </authorList>
    </citation>
    <scope>NUCLEOTIDE SEQUENCE [LARGE SCALE GENOMIC DNA]</scope>
    <source>
        <strain evidence="6 7">B4119</strain>
    </source>
</reference>
<dbReference type="InterPro" id="IPR015590">
    <property type="entry name" value="Aldehyde_DH_dom"/>
</dbReference>
<keyword evidence="2 3" id="KW-0560">Oxidoreductase</keyword>
<dbReference type="RefSeq" id="WP_061580443.1">
    <property type="nucleotide sequence ID" value="NZ_AP025623.1"/>
</dbReference>
<evidence type="ECO:0000256" key="1">
    <source>
        <dbReference type="ARBA" id="ARBA00009986"/>
    </source>
</evidence>
<sequence length="485" mass="53315">MTTFSRYTKTIFIDGTWQDAKSRRTLLVQNPATLEAITEVSHGDERDAEQAVRAARQAFSEWSGKTARERSQFLYAAYEKMKEQKEELAAILTSEQGKPLKEASAEIDSAASYFLWYAEEANRLYGEIIPSSNKHKRLMVIPQPIGVVAAITPWNFPASMITRKLAPALAAGCTVVLKPAPETPLTAYRIVKILEEAGLPPGVVNLVTGDAVSIGKCWMSHPDVRLITFTGSTEVGRLLMKGSADQVKKLSLELGGHAPVIVFEDADLDLAAELTLASKFRNCGQTCICANRVYVQQTVWDAFVKKLTAKVQQLSIGSGLDETTDIGPLINEEAVRKVQDHLDDAVQKGASVLYGGKRWEGAYPGYFFEPTVLANVTKEMKVMNEETFGPLLPLQPFADEMEVIRQANDTPYGLAAYIFTDSLHRAYRVMEKLEYGIVGINDVFPAVAEAPFGGVKQSGLGKEGGKEGIFEFVELKYVSMGIRSL</sequence>
<dbReference type="Gene3D" id="3.40.605.10">
    <property type="entry name" value="Aldehyde Dehydrogenase, Chain A, domain 1"/>
    <property type="match status" value="1"/>
</dbReference>
<dbReference type="CDD" id="cd07103">
    <property type="entry name" value="ALDH_F5_SSADH_GabD"/>
    <property type="match status" value="1"/>
</dbReference>
<dbReference type="InterPro" id="IPR016161">
    <property type="entry name" value="Ald_DH/histidinol_DH"/>
</dbReference>
<dbReference type="PANTHER" id="PTHR43353">
    <property type="entry name" value="SUCCINATE-SEMIALDEHYDE DEHYDROGENASE, MITOCHONDRIAL"/>
    <property type="match status" value="1"/>
</dbReference>
<dbReference type="InterPro" id="IPR050740">
    <property type="entry name" value="Aldehyde_DH_Superfamily"/>
</dbReference>
<gene>
    <name evidence="6" type="ORF">B4119_0397</name>
</gene>
<evidence type="ECO:0000256" key="4">
    <source>
        <dbReference type="PIRSR" id="PIRSR036492-1"/>
    </source>
</evidence>
<dbReference type="InterPro" id="IPR012394">
    <property type="entry name" value="Aldehyde_DH_NAD(P)"/>
</dbReference>
<organism evidence="6 7">
    <name type="scientific">Saccharococcus caldoxylosilyticus</name>
    <dbReference type="NCBI Taxonomy" id="81408"/>
    <lineage>
        <taxon>Bacteria</taxon>
        <taxon>Bacillati</taxon>
        <taxon>Bacillota</taxon>
        <taxon>Bacilli</taxon>
        <taxon>Bacillales</taxon>
        <taxon>Anoxybacillaceae</taxon>
        <taxon>Saccharococcus</taxon>
    </lineage>
</organism>
<evidence type="ECO:0000313" key="6">
    <source>
        <dbReference type="EMBL" id="KYD03546.1"/>
    </source>
</evidence>
<dbReference type="Gene3D" id="3.40.309.10">
    <property type="entry name" value="Aldehyde Dehydrogenase, Chain A, domain 2"/>
    <property type="match status" value="1"/>
</dbReference>
<dbReference type="AlphaFoldDB" id="A0A150KV06"/>
<dbReference type="SUPFAM" id="SSF53720">
    <property type="entry name" value="ALDH-like"/>
    <property type="match status" value="1"/>
</dbReference>
<comment type="caution">
    <text evidence="6">The sequence shown here is derived from an EMBL/GenBank/DDBJ whole genome shotgun (WGS) entry which is preliminary data.</text>
</comment>
<protein>
    <recommendedName>
        <fullName evidence="3">Aldehyde dehydrogenase</fullName>
    </recommendedName>
</protein>
<dbReference type="GO" id="GO:0004777">
    <property type="term" value="F:succinate-semialdehyde dehydrogenase (NAD+) activity"/>
    <property type="evidence" value="ECO:0007669"/>
    <property type="project" value="TreeGrafter"/>
</dbReference>
<evidence type="ECO:0000256" key="2">
    <source>
        <dbReference type="ARBA" id="ARBA00023002"/>
    </source>
</evidence>
<feature type="active site" evidence="4">
    <location>
        <position position="287"/>
    </location>
</feature>
<dbReference type="InterPro" id="IPR016163">
    <property type="entry name" value="Ald_DH_C"/>
</dbReference>
<dbReference type="FunFam" id="3.40.309.10:FF:000004">
    <property type="entry name" value="Succinate-semialdehyde dehydrogenase I"/>
    <property type="match status" value="1"/>
</dbReference>
<comment type="similarity">
    <text evidence="1 3">Belongs to the aldehyde dehydrogenase family.</text>
</comment>
<dbReference type="FunFam" id="3.40.605.10:FF:000005">
    <property type="entry name" value="Succinate-semialdehyde dehydrogenase I"/>
    <property type="match status" value="1"/>
</dbReference>
<dbReference type="InterPro" id="IPR016162">
    <property type="entry name" value="Ald_DH_N"/>
</dbReference>
<feature type="domain" description="Aldehyde dehydrogenase" evidence="5">
    <location>
        <begin position="17"/>
        <end position="478"/>
    </location>
</feature>
<evidence type="ECO:0000256" key="3">
    <source>
        <dbReference type="PIRNR" id="PIRNR036492"/>
    </source>
</evidence>
<feature type="active site" evidence="4">
    <location>
        <position position="253"/>
    </location>
</feature>
<dbReference type="InterPro" id="IPR016160">
    <property type="entry name" value="Ald_DH_CS_CYS"/>
</dbReference>
<dbReference type="GO" id="GO:0009450">
    <property type="term" value="P:gamma-aminobutyric acid catabolic process"/>
    <property type="evidence" value="ECO:0007669"/>
    <property type="project" value="TreeGrafter"/>
</dbReference>